<dbReference type="STRING" id="349064.SAMN05660429_01804"/>
<dbReference type="AlphaFoldDB" id="A0A1I0EB97"/>
<dbReference type="PANTHER" id="PTHR43877:SF5">
    <property type="entry name" value="BLL8307 PROTEIN"/>
    <property type="match status" value="1"/>
</dbReference>
<dbReference type="Gene3D" id="3.40.630.30">
    <property type="match status" value="1"/>
</dbReference>
<accession>A0A1I0EB97</accession>
<dbReference type="Pfam" id="PF00583">
    <property type="entry name" value="Acetyltransf_1"/>
    <property type="match status" value="1"/>
</dbReference>
<evidence type="ECO:0000313" key="5">
    <source>
        <dbReference type="Proteomes" id="UP000199308"/>
    </source>
</evidence>
<keyword evidence="1 4" id="KW-0808">Transferase</keyword>
<dbReference type="InterPro" id="IPR050832">
    <property type="entry name" value="Bact_Acetyltransf"/>
</dbReference>
<feature type="domain" description="N-acetyltransferase" evidence="3">
    <location>
        <begin position="3"/>
        <end position="152"/>
    </location>
</feature>
<dbReference type="EMBL" id="FOHK01000007">
    <property type="protein sequence ID" value="SET42444.1"/>
    <property type="molecule type" value="Genomic_DNA"/>
</dbReference>
<keyword evidence="2" id="KW-0012">Acyltransferase</keyword>
<dbReference type="GO" id="GO:0016747">
    <property type="term" value="F:acyltransferase activity, transferring groups other than amino-acyl groups"/>
    <property type="evidence" value="ECO:0007669"/>
    <property type="project" value="InterPro"/>
</dbReference>
<dbReference type="InterPro" id="IPR016181">
    <property type="entry name" value="Acyl_CoA_acyltransferase"/>
</dbReference>
<dbReference type="RefSeq" id="WP_093329412.1">
    <property type="nucleotide sequence ID" value="NZ_AP027363.1"/>
</dbReference>
<evidence type="ECO:0000256" key="1">
    <source>
        <dbReference type="ARBA" id="ARBA00022679"/>
    </source>
</evidence>
<dbReference type="Proteomes" id="UP000199308">
    <property type="component" value="Unassembled WGS sequence"/>
</dbReference>
<sequence>MNIRLDDFSSPQVAQLLQEHLADMRRISPPESVHALDLEKLKTKDIHFWTAWEDDTLLACAAIKRLSQAHGEIKSMRVAQVHQGKGIASNLMVFLLNQAKQLGYSKLSLETGTQSFFKPAHQLYQKFGFKASAPFADYKLDPNSCFFTCNLSETAYSLRM</sequence>
<evidence type="ECO:0000313" key="4">
    <source>
        <dbReference type="EMBL" id="SET42444.1"/>
    </source>
</evidence>
<evidence type="ECO:0000259" key="3">
    <source>
        <dbReference type="PROSITE" id="PS51186"/>
    </source>
</evidence>
<protein>
    <submittedName>
        <fullName evidence="4">Putative acetyltransferase</fullName>
    </submittedName>
</protein>
<evidence type="ECO:0000256" key="2">
    <source>
        <dbReference type="ARBA" id="ARBA00023315"/>
    </source>
</evidence>
<dbReference type="PROSITE" id="PS51186">
    <property type="entry name" value="GNAT"/>
    <property type="match status" value="1"/>
</dbReference>
<proteinExistence type="predicted"/>
<dbReference type="InterPro" id="IPR000182">
    <property type="entry name" value="GNAT_dom"/>
</dbReference>
<dbReference type="CDD" id="cd04301">
    <property type="entry name" value="NAT_SF"/>
    <property type="match status" value="1"/>
</dbReference>
<dbReference type="OrthoDB" id="9803233at2"/>
<dbReference type="PANTHER" id="PTHR43877">
    <property type="entry name" value="AMINOALKYLPHOSPHONATE N-ACETYLTRANSFERASE-RELATED-RELATED"/>
    <property type="match status" value="1"/>
</dbReference>
<organism evidence="4 5">
    <name type="scientific">Thalassotalea agarivorans</name>
    <name type="common">Thalassomonas agarivorans</name>
    <dbReference type="NCBI Taxonomy" id="349064"/>
    <lineage>
        <taxon>Bacteria</taxon>
        <taxon>Pseudomonadati</taxon>
        <taxon>Pseudomonadota</taxon>
        <taxon>Gammaproteobacteria</taxon>
        <taxon>Alteromonadales</taxon>
        <taxon>Colwelliaceae</taxon>
        <taxon>Thalassotalea</taxon>
    </lineage>
</organism>
<reference evidence="4 5" key="1">
    <citation type="submission" date="2016-10" db="EMBL/GenBank/DDBJ databases">
        <authorList>
            <person name="de Groot N.N."/>
        </authorList>
    </citation>
    <scope>NUCLEOTIDE SEQUENCE [LARGE SCALE GENOMIC DNA]</scope>
    <source>
        <strain evidence="4 5">DSM 19706</strain>
    </source>
</reference>
<keyword evidence="5" id="KW-1185">Reference proteome</keyword>
<dbReference type="SUPFAM" id="SSF55729">
    <property type="entry name" value="Acyl-CoA N-acyltransferases (Nat)"/>
    <property type="match status" value="1"/>
</dbReference>
<name>A0A1I0EB97_THASX</name>
<gene>
    <name evidence="4" type="ORF">SAMN05660429_01804</name>
</gene>